<dbReference type="EMBL" id="SSMQ01000071">
    <property type="protein sequence ID" value="TKC98231.1"/>
    <property type="molecule type" value="Genomic_DNA"/>
</dbReference>
<dbReference type="InterPro" id="IPR016040">
    <property type="entry name" value="NAD(P)-bd_dom"/>
</dbReference>
<dbReference type="Proteomes" id="UP000309215">
    <property type="component" value="Unassembled WGS sequence"/>
</dbReference>
<proteinExistence type="predicted"/>
<dbReference type="SUPFAM" id="SSF51735">
    <property type="entry name" value="NAD(P)-binding Rossmann-fold domains"/>
    <property type="match status" value="1"/>
</dbReference>
<dbReference type="OrthoDB" id="267890at2"/>
<dbReference type="AlphaFoldDB" id="A0A4U1IUW4"/>
<dbReference type="RefSeq" id="WP_136934750.1">
    <property type="nucleotide sequence ID" value="NZ_SSMQ01000071.1"/>
</dbReference>
<evidence type="ECO:0000313" key="2">
    <source>
        <dbReference type="EMBL" id="TKC98231.1"/>
    </source>
</evidence>
<evidence type="ECO:0000259" key="1">
    <source>
        <dbReference type="Pfam" id="PF13460"/>
    </source>
</evidence>
<dbReference type="InterPro" id="IPR052718">
    <property type="entry name" value="NmrA-type_oxidoreductase"/>
</dbReference>
<gene>
    <name evidence="2" type="ORF">E8A74_41905</name>
</gene>
<dbReference type="CDD" id="cd05269">
    <property type="entry name" value="TMR_SDR_a"/>
    <property type="match status" value="1"/>
</dbReference>
<protein>
    <submittedName>
        <fullName evidence="2">SDR family oxidoreductase</fullName>
    </submittedName>
</protein>
<accession>A0A4U1IUW4</accession>
<name>A0A4U1IUW4_9BACT</name>
<dbReference type="Pfam" id="PF13460">
    <property type="entry name" value="NAD_binding_10"/>
    <property type="match status" value="1"/>
</dbReference>
<dbReference type="InterPro" id="IPR036291">
    <property type="entry name" value="NAD(P)-bd_dom_sf"/>
</dbReference>
<dbReference type="PANTHER" id="PTHR47129">
    <property type="entry name" value="QUINONE OXIDOREDUCTASE 2"/>
    <property type="match status" value="1"/>
</dbReference>
<evidence type="ECO:0000313" key="3">
    <source>
        <dbReference type="Proteomes" id="UP000309215"/>
    </source>
</evidence>
<dbReference type="PANTHER" id="PTHR47129:SF1">
    <property type="entry name" value="NMRA-LIKE DOMAIN-CONTAINING PROTEIN"/>
    <property type="match status" value="1"/>
</dbReference>
<comment type="caution">
    <text evidence="2">The sequence shown here is derived from an EMBL/GenBank/DDBJ whole genome shotgun (WGS) entry which is preliminary data.</text>
</comment>
<keyword evidence="3" id="KW-1185">Reference proteome</keyword>
<reference evidence="2 3" key="1">
    <citation type="submission" date="2019-04" db="EMBL/GenBank/DDBJ databases">
        <authorList>
            <person name="Li Y."/>
            <person name="Wang J."/>
        </authorList>
    </citation>
    <scope>NUCLEOTIDE SEQUENCE [LARGE SCALE GENOMIC DNA]</scope>
    <source>
        <strain evidence="2 3">DSM 14668</strain>
    </source>
</reference>
<feature type="domain" description="NAD(P)-binding" evidence="1">
    <location>
        <begin position="10"/>
        <end position="189"/>
    </location>
</feature>
<dbReference type="Gene3D" id="3.90.25.10">
    <property type="entry name" value="UDP-galactose 4-epimerase, domain 1"/>
    <property type="match status" value="1"/>
</dbReference>
<sequence length="297" mass="30625">MSNQAFLVTGASGHLGRRVLELLLAQGVGPIVATTRTPEALKEFAAKGVEVRRADFEDEKGLADAFRGVGRALLISTDALDRPGRRLAQHAAALRAFEVSGVTHVVYTSLTNPRVGSPVLIAGDHRETEAALAASRLDFTILRNNLYADLLLQSLPQAIASGQLVDARGEGAIGLVTREDCARAAAAALSGAAAGRRTLDVTGPATVTSAEIAAIASELSGRTVNHVSVPPDALEAGLVQHGLPPGVAKLLVSFDVAAQKGELAVATSVVKDLTGHAPQSVAAFLEAHRAALVPARS</sequence>
<organism evidence="2 3">
    <name type="scientific">Polyangium fumosum</name>
    <dbReference type="NCBI Taxonomy" id="889272"/>
    <lineage>
        <taxon>Bacteria</taxon>
        <taxon>Pseudomonadati</taxon>
        <taxon>Myxococcota</taxon>
        <taxon>Polyangia</taxon>
        <taxon>Polyangiales</taxon>
        <taxon>Polyangiaceae</taxon>
        <taxon>Polyangium</taxon>
    </lineage>
</organism>
<dbReference type="Gene3D" id="3.40.50.720">
    <property type="entry name" value="NAD(P)-binding Rossmann-like Domain"/>
    <property type="match status" value="1"/>
</dbReference>